<keyword evidence="1" id="KW-0812">Transmembrane</keyword>
<name>A0AAD7K494_9AGAR</name>
<organism evidence="3 4">
    <name type="scientific">Mycena metata</name>
    <dbReference type="NCBI Taxonomy" id="1033252"/>
    <lineage>
        <taxon>Eukaryota</taxon>
        <taxon>Fungi</taxon>
        <taxon>Dikarya</taxon>
        <taxon>Basidiomycota</taxon>
        <taxon>Agaricomycotina</taxon>
        <taxon>Agaricomycetes</taxon>
        <taxon>Agaricomycetidae</taxon>
        <taxon>Agaricales</taxon>
        <taxon>Marasmiineae</taxon>
        <taxon>Mycenaceae</taxon>
        <taxon>Mycena</taxon>
    </lineage>
</organism>
<dbReference type="EMBL" id="JARKIB010000007">
    <property type="protein sequence ID" value="KAJ7778101.1"/>
    <property type="molecule type" value="Genomic_DNA"/>
</dbReference>
<feature type="transmembrane region" description="Helical" evidence="1">
    <location>
        <begin position="154"/>
        <end position="178"/>
    </location>
</feature>
<evidence type="ECO:0000256" key="1">
    <source>
        <dbReference type="SAM" id="Phobius"/>
    </source>
</evidence>
<evidence type="ECO:0000313" key="4">
    <source>
        <dbReference type="Proteomes" id="UP001215598"/>
    </source>
</evidence>
<evidence type="ECO:0000313" key="3">
    <source>
        <dbReference type="EMBL" id="KAJ7778101.1"/>
    </source>
</evidence>
<sequence>MRTQGHFLLTVLLFYPLAVSSPRAPAELKSTDDDWIYSAGSVLHCGSDLPSFEDVPEFNRCLSYGQLQLEISYDLLGLQVPPNDLLRGFRLFVALFTLLGELESASSDAEYADLQTQLQSEWLKVGGVLLGLIAVNLGVLALTPDSLLGSTNTITRISLAGGSIASAAGLLCDAYVLLRFSRTSIQAFKRRAEDGYRLSGSAAGPLVTTAPTYIAFAVLARLPLVLVLFATTCIAVLLGAAAYELSAPITLSVLGVVAAILSLRYLIWALVWVVFTFSRIWITGASMCEHRMGRLRGLFDRSGA</sequence>
<feature type="transmembrane region" description="Helical" evidence="1">
    <location>
        <begin position="122"/>
        <end position="142"/>
    </location>
</feature>
<feature type="signal peptide" evidence="2">
    <location>
        <begin position="1"/>
        <end position="20"/>
    </location>
</feature>
<feature type="chain" id="PRO_5042023868" evidence="2">
    <location>
        <begin position="21"/>
        <end position="304"/>
    </location>
</feature>
<dbReference type="Proteomes" id="UP001215598">
    <property type="component" value="Unassembled WGS sequence"/>
</dbReference>
<keyword evidence="1" id="KW-0472">Membrane</keyword>
<reference evidence="3" key="1">
    <citation type="submission" date="2023-03" db="EMBL/GenBank/DDBJ databases">
        <title>Massive genome expansion in bonnet fungi (Mycena s.s.) driven by repeated elements and novel gene families across ecological guilds.</title>
        <authorList>
            <consortium name="Lawrence Berkeley National Laboratory"/>
            <person name="Harder C.B."/>
            <person name="Miyauchi S."/>
            <person name="Viragh M."/>
            <person name="Kuo A."/>
            <person name="Thoen E."/>
            <person name="Andreopoulos B."/>
            <person name="Lu D."/>
            <person name="Skrede I."/>
            <person name="Drula E."/>
            <person name="Henrissat B."/>
            <person name="Morin E."/>
            <person name="Kohler A."/>
            <person name="Barry K."/>
            <person name="LaButti K."/>
            <person name="Morin E."/>
            <person name="Salamov A."/>
            <person name="Lipzen A."/>
            <person name="Mereny Z."/>
            <person name="Hegedus B."/>
            <person name="Baldrian P."/>
            <person name="Stursova M."/>
            <person name="Weitz H."/>
            <person name="Taylor A."/>
            <person name="Grigoriev I.V."/>
            <person name="Nagy L.G."/>
            <person name="Martin F."/>
            <person name="Kauserud H."/>
        </authorList>
    </citation>
    <scope>NUCLEOTIDE SEQUENCE</scope>
    <source>
        <strain evidence="3">CBHHK182m</strain>
    </source>
</reference>
<comment type="caution">
    <text evidence="3">The sequence shown here is derived from an EMBL/GenBank/DDBJ whole genome shotgun (WGS) entry which is preliminary data.</text>
</comment>
<keyword evidence="2" id="KW-0732">Signal</keyword>
<feature type="transmembrane region" description="Helical" evidence="1">
    <location>
        <begin position="249"/>
        <end position="282"/>
    </location>
</feature>
<feature type="transmembrane region" description="Helical" evidence="1">
    <location>
        <begin position="222"/>
        <end position="243"/>
    </location>
</feature>
<accession>A0AAD7K494</accession>
<proteinExistence type="predicted"/>
<evidence type="ECO:0000256" key="2">
    <source>
        <dbReference type="SAM" id="SignalP"/>
    </source>
</evidence>
<gene>
    <name evidence="3" type="ORF">B0H16DRAFT_1683448</name>
</gene>
<protein>
    <submittedName>
        <fullName evidence="3">Uncharacterized protein</fullName>
    </submittedName>
</protein>
<keyword evidence="4" id="KW-1185">Reference proteome</keyword>
<dbReference type="AlphaFoldDB" id="A0AAD7K494"/>
<keyword evidence="1" id="KW-1133">Transmembrane helix</keyword>